<dbReference type="Proteomes" id="UP001492541">
    <property type="component" value="Chromosome"/>
</dbReference>
<evidence type="ECO:0000313" key="2">
    <source>
        <dbReference type="EMBL" id="XAT63781.1"/>
    </source>
</evidence>
<evidence type="ECO:0000259" key="1">
    <source>
        <dbReference type="Pfam" id="PF00149"/>
    </source>
</evidence>
<dbReference type="GeneID" id="90450247"/>
<dbReference type="PIRSF" id="PIRSF000887">
    <property type="entry name" value="Pesterase_MJ0037"/>
    <property type="match status" value="1"/>
</dbReference>
<dbReference type="PANTHER" id="PTHR39323:SF1">
    <property type="entry name" value="BLR1149 PROTEIN"/>
    <property type="match status" value="1"/>
</dbReference>
<dbReference type="Pfam" id="PF00149">
    <property type="entry name" value="Metallophos"/>
    <property type="match status" value="1"/>
</dbReference>
<dbReference type="InterPro" id="IPR004376">
    <property type="entry name" value="Pesterase_MJ0037"/>
</dbReference>
<dbReference type="InterPro" id="IPR024173">
    <property type="entry name" value="Pesterase_MJ0037-like"/>
</dbReference>
<feature type="domain" description="Calcineurin-like phosphoesterase" evidence="1">
    <location>
        <begin position="20"/>
        <end position="136"/>
    </location>
</feature>
<organism evidence="2 3">
    <name type="scientific">Geoglobus acetivorans</name>
    <dbReference type="NCBI Taxonomy" id="565033"/>
    <lineage>
        <taxon>Archaea</taxon>
        <taxon>Methanobacteriati</taxon>
        <taxon>Methanobacteriota</taxon>
        <taxon>Archaeoglobi</taxon>
        <taxon>Archaeoglobales</taxon>
        <taxon>Archaeoglobaceae</taxon>
        <taxon>Geoglobus</taxon>
    </lineage>
</organism>
<dbReference type="Gene3D" id="3.60.21.10">
    <property type="match status" value="1"/>
</dbReference>
<dbReference type="NCBIfam" id="TIGR00024">
    <property type="entry name" value="SbcD_rel_arch"/>
    <property type="match status" value="1"/>
</dbReference>
<accession>A0ABZ3H2J1</accession>
<dbReference type="InterPro" id="IPR029052">
    <property type="entry name" value="Metallo-depent_PP-like"/>
</dbReference>
<protein>
    <submittedName>
        <fullName evidence="2">Phosphoesterase</fullName>
    </submittedName>
</protein>
<name>A0ABZ3H2J1_GEOAI</name>
<dbReference type="CDD" id="cd07391">
    <property type="entry name" value="MPP_PF1019"/>
    <property type="match status" value="1"/>
</dbReference>
<sequence length="232" mass="26240">MLQLGNLVLSERRAIIFRKTGIIADLHLGIEGVLEEKGIAIPSIQIDEILHEIYSLIEEHGLRELIIAGDLKNEFGRNIPGEWADVKRLIENLREVVDLRVVRGNHDNYLQTILSGYGIALEDGAQIGKYTVVHGHDDSPARRIIMGHEHPSIKIRHAGAIYRYPCFLHCKSDEREVWVLPSFSRFFTGSNILEGNFLSPILDGFRAEEIEVYAIEDEVYHLGNLKILGNVV</sequence>
<dbReference type="SUPFAM" id="SSF56300">
    <property type="entry name" value="Metallo-dependent phosphatases"/>
    <property type="match status" value="1"/>
</dbReference>
<dbReference type="InterPro" id="IPR004843">
    <property type="entry name" value="Calcineurin-like_PHP"/>
</dbReference>
<dbReference type="PANTHER" id="PTHR39323">
    <property type="entry name" value="BLR1149 PROTEIN"/>
    <property type="match status" value="1"/>
</dbReference>
<dbReference type="RefSeq" id="WP_193806911.1">
    <property type="nucleotide sequence ID" value="NZ_CP087714.1"/>
</dbReference>
<evidence type="ECO:0000313" key="3">
    <source>
        <dbReference type="Proteomes" id="UP001492541"/>
    </source>
</evidence>
<reference evidence="2 3" key="1">
    <citation type="submission" date="2021-11" db="EMBL/GenBank/DDBJ databases">
        <title>Whole genome of Geoglobus acetivorans.</title>
        <authorList>
            <person name="Liu D."/>
        </authorList>
    </citation>
    <scope>NUCLEOTIDE SEQUENCE [LARGE SCALE GENOMIC DNA]</scope>
    <source>
        <strain evidence="2 3">SBH6</strain>
    </source>
</reference>
<gene>
    <name evidence="2" type="ORF">LPQ35_11080</name>
</gene>
<proteinExistence type="predicted"/>
<dbReference type="EMBL" id="CP087714">
    <property type="protein sequence ID" value="XAT63781.1"/>
    <property type="molecule type" value="Genomic_DNA"/>
</dbReference>
<keyword evidence="3" id="KW-1185">Reference proteome</keyword>